<gene>
    <name evidence="4" type="primary">rutF</name>
    <name evidence="4" type="ORF">NRB56_23740</name>
</gene>
<reference evidence="4 5" key="1">
    <citation type="submission" date="2019-10" db="EMBL/GenBank/DDBJ databases">
        <title>Nocardia macrotermitis sp. nov. and Nocardia aurantia sp. nov., isolated from the gut of fungus growing-termite Macrotermes natalensis.</title>
        <authorList>
            <person name="Benndorf R."/>
            <person name="Schwitalla J."/>
            <person name="Martin K."/>
            <person name="De Beer W."/>
            <person name="Kaster A.-K."/>
            <person name="Vollmers J."/>
            <person name="Poulsen M."/>
            <person name="Beemelmanns C."/>
        </authorList>
    </citation>
    <scope>NUCLEOTIDE SEQUENCE [LARGE SCALE GENOMIC DNA]</scope>
    <source>
        <strain evidence="4 5">RB56</strain>
    </source>
</reference>
<proteinExistence type="inferred from homology"/>
<dbReference type="SUPFAM" id="SSF50475">
    <property type="entry name" value="FMN-binding split barrel"/>
    <property type="match status" value="1"/>
</dbReference>
<dbReference type="Pfam" id="PF01613">
    <property type="entry name" value="Flavin_Reduct"/>
    <property type="match status" value="1"/>
</dbReference>
<evidence type="ECO:0000313" key="5">
    <source>
        <dbReference type="Proteomes" id="UP000431401"/>
    </source>
</evidence>
<feature type="domain" description="Flavin reductase like" evidence="3">
    <location>
        <begin position="19"/>
        <end position="163"/>
    </location>
</feature>
<dbReference type="EMBL" id="WEGI01000004">
    <property type="protein sequence ID" value="MQY26801.1"/>
    <property type="molecule type" value="Genomic_DNA"/>
</dbReference>
<dbReference type="RefSeq" id="WP_153341201.1">
    <property type="nucleotide sequence ID" value="NZ_WEGI01000004.1"/>
</dbReference>
<sequence length="168" mass="18161">MPSSALDTNSAFDRVIEGADGSMWIVTTVADGRRAGCLVGFGTQVSIEPRRFLACLSKQNHTYRVAMPATHLAVHLVGAESMALAQLFGAETGSEMNKFEHCDWLEGPHGLPILTTATGWFIGEILRRDDFGDHVGFLLRPTAAQAPEVEAPALRYRAVSELTPGHQA</sequence>
<dbReference type="GO" id="GO:0052874">
    <property type="term" value="F:FMN reductase (NADH) activity"/>
    <property type="evidence" value="ECO:0007669"/>
    <property type="project" value="UniProtKB-EC"/>
</dbReference>
<dbReference type="Gene3D" id="2.30.110.10">
    <property type="entry name" value="Electron Transport, Fmn-binding Protein, Chain A"/>
    <property type="match status" value="1"/>
</dbReference>
<dbReference type="GO" id="GO:0010181">
    <property type="term" value="F:FMN binding"/>
    <property type="evidence" value="ECO:0007669"/>
    <property type="project" value="InterPro"/>
</dbReference>
<keyword evidence="2 4" id="KW-0560">Oxidoreductase</keyword>
<dbReference type="InterPro" id="IPR012349">
    <property type="entry name" value="Split_barrel_FMN-bd"/>
</dbReference>
<name>A0A7K0DMB0_9NOCA</name>
<dbReference type="AlphaFoldDB" id="A0A7K0DMB0"/>
<protein>
    <submittedName>
        <fullName evidence="4">FMN reductase (NADH) RutF</fullName>
        <ecNumber evidence="4">1.5.1.42</ecNumber>
    </submittedName>
</protein>
<dbReference type="InterPro" id="IPR050268">
    <property type="entry name" value="NADH-dep_flavin_reductase"/>
</dbReference>
<dbReference type="SMART" id="SM00903">
    <property type="entry name" value="Flavin_Reduct"/>
    <property type="match status" value="1"/>
</dbReference>
<accession>A0A7K0DMB0</accession>
<comment type="caution">
    <text evidence="4">The sequence shown here is derived from an EMBL/GenBank/DDBJ whole genome shotgun (WGS) entry which is preliminary data.</text>
</comment>
<dbReference type="EC" id="1.5.1.42" evidence="4"/>
<dbReference type="Proteomes" id="UP000431401">
    <property type="component" value="Unassembled WGS sequence"/>
</dbReference>
<evidence type="ECO:0000313" key="4">
    <source>
        <dbReference type="EMBL" id="MQY26801.1"/>
    </source>
</evidence>
<comment type="similarity">
    <text evidence="1">Belongs to the non-flavoprotein flavin reductase family.</text>
</comment>
<evidence type="ECO:0000259" key="3">
    <source>
        <dbReference type="SMART" id="SM00903"/>
    </source>
</evidence>
<dbReference type="InterPro" id="IPR002563">
    <property type="entry name" value="Flavin_Rdtase-like_dom"/>
</dbReference>
<keyword evidence="5" id="KW-1185">Reference proteome</keyword>
<dbReference type="OrthoDB" id="3176898at2"/>
<organism evidence="4 5">
    <name type="scientific">Nocardia aurantia</name>
    <dbReference type="NCBI Taxonomy" id="2585199"/>
    <lineage>
        <taxon>Bacteria</taxon>
        <taxon>Bacillati</taxon>
        <taxon>Actinomycetota</taxon>
        <taxon>Actinomycetes</taxon>
        <taxon>Mycobacteriales</taxon>
        <taxon>Nocardiaceae</taxon>
        <taxon>Nocardia</taxon>
    </lineage>
</organism>
<dbReference type="PANTHER" id="PTHR30466:SF15">
    <property type="entry name" value="POSSIBLE OXIDOREDUCTASE"/>
    <property type="match status" value="1"/>
</dbReference>
<evidence type="ECO:0000256" key="1">
    <source>
        <dbReference type="ARBA" id="ARBA00008898"/>
    </source>
</evidence>
<dbReference type="PANTHER" id="PTHR30466">
    <property type="entry name" value="FLAVIN REDUCTASE"/>
    <property type="match status" value="1"/>
</dbReference>
<dbReference type="GO" id="GO:0042602">
    <property type="term" value="F:riboflavin reductase (NADPH) activity"/>
    <property type="evidence" value="ECO:0007669"/>
    <property type="project" value="TreeGrafter"/>
</dbReference>
<evidence type="ECO:0000256" key="2">
    <source>
        <dbReference type="ARBA" id="ARBA00023002"/>
    </source>
</evidence>